<reference evidence="1 3" key="1">
    <citation type="journal article" date="2019" name="Emerg. Microbes Infect.">
        <title>Comprehensive subspecies identification of 175 nontuberculous mycobacteria species based on 7547 genomic profiles.</title>
        <authorList>
            <person name="Matsumoto Y."/>
            <person name="Kinjo T."/>
            <person name="Motooka D."/>
            <person name="Nabeya D."/>
            <person name="Jung N."/>
            <person name="Uechi K."/>
            <person name="Horii T."/>
            <person name="Iida T."/>
            <person name="Fujita J."/>
            <person name="Nakamura S."/>
        </authorList>
    </citation>
    <scope>NUCLEOTIDE SEQUENCE [LARGE SCALE GENOMIC DNA]</scope>
    <source>
        <strain evidence="1 3">JCM 12375</strain>
    </source>
</reference>
<evidence type="ECO:0000313" key="3">
    <source>
        <dbReference type="Proteomes" id="UP000465622"/>
    </source>
</evidence>
<evidence type="ECO:0000313" key="4">
    <source>
        <dbReference type="Proteomes" id="UP001241092"/>
    </source>
</evidence>
<reference evidence="2" key="3">
    <citation type="submission" date="2023-03" db="EMBL/GenBank/DDBJ databases">
        <title>Draft genome sequence of a Mycolicibacterium mageritense strain H4_3_1 isolated from a hybrid biological-inorganic system reactor.</title>
        <authorList>
            <person name="Feng X."/>
            <person name="Kazama D."/>
            <person name="Sato K."/>
            <person name="Kobayashi H."/>
        </authorList>
    </citation>
    <scope>NUCLEOTIDE SEQUENCE</scope>
    <source>
        <strain evidence="2">H4_3_1</strain>
    </source>
</reference>
<name>A0AAI8TTJ7_MYCME</name>
<keyword evidence="3" id="KW-1185">Reference proteome</keyword>
<evidence type="ECO:0000313" key="2">
    <source>
        <dbReference type="EMBL" id="BDY28280.1"/>
    </source>
</evidence>
<reference evidence="1" key="2">
    <citation type="submission" date="2020-02" db="EMBL/GenBank/DDBJ databases">
        <authorList>
            <person name="Matsumoto Y."/>
            <person name="Motooka D."/>
            <person name="Nakamura S."/>
        </authorList>
    </citation>
    <scope>NUCLEOTIDE SEQUENCE</scope>
    <source>
        <strain evidence="1">JCM 12375</strain>
    </source>
</reference>
<accession>A0AAI8TTJ7</accession>
<gene>
    <name evidence="2" type="ORF">hbim_02211</name>
    <name evidence="1" type="ORF">MMAGJ_23790</name>
</gene>
<sequence>MSDTMKVVPGVLEAFNAANSAAGATISAAGSADAAAMSSAVATAIGPIGLIYLNGFLPAMFTNLTQTVDVGLNHTLIGAATEVTKVSTVATDASFT</sequence>
<protein>
    <recommendedName>
        <fullName evidence="5">PE domain-containing protein</fullName>
    </recommendedName>
</protein>
<dbReference type="Proteomes" id="UP000465622">
    <property type="component" value="Chromosome"/>
</dbReference>
<dbReference type="RefSeq" id="WP_036430440.1">
    <property type="nucleotide sequence ID" value="NZ_AP022567.1"/>
</dbReference>
<dbReference type="AlphaFoldDB" id="A0AAI8TTJ7"/>
<dbReference type="Proteomes" id="UP001241092">
    <property type="component" value="Chromosome"/>
</dbReference>
<dbReference type="EMBL" id="AP022567">
    <property type="protein sequence ID" value="BBX33097.1"/>
    <property type="molecule type" value="Genomic_DNA"/>
</dbReference>
<organism evidence="2 4">
    <name type="scientific">Mycolicibacterium mageritense</name>
    <name type="common">Mycobacterium mageritense</name>
    <dbReference type="NCBI Taxonomy" id="53462"/>
    <lineage>
        <taxon>Bacteria</taxon>
        <taxon>Bacillati</taxon>
        <taxon>Actinomycetota</taxon>
        <taxon>Actinomycetes</taxon>
        <taxon>Mycobacteriales</taxon>
        <taxon>Mycobacteriaceae</taxon>
        <taxon>Mycolicibacterium</taxon>
    </lineage>
</organism>
<proteinExistence type="predicted"/>
<evidence type="ECO:0000313" key="1">
    <source>
        <dbReference type="EMBL" id="BBX33097.1"/>
    </source>
</evidence>
<dbReference type="EMBL" id="AP027452">
    <property type="protein sequence ID" value="BDY28280.1"/>
    <property type="molecule type" value="Genomic_DNA"/>
</dbReference>
<evidence type="ECO:0008006" key="5">
    <source>
        <dbReference type="Google" id="ProtNLM"/>
    </source>
</evidence>